<keyword evidence="2" id="KW-0238">DNA-binding</keyword>
<evidence type="ECO:0000256" key="5">
    <source>
        <dbReference type="SAM" id="MobiDB-lite"/>
    </source>
</evidence>
<dbReference type="EMBL" id="JATAAI010000009">
    <property type="protein sequence ID" value="KAK1743140.1"/>
    <property type="molecule type" value="Genomic_DNA"/>
</dbReference>
<evidence type="ECO:0000256" key="2">
    <source>
        <dbReference type="ARBA" id="ARBA00023125"/>
    </source>
</evidence>
<evidence type="ECO:0000313" key="7">
    <source>
        <dbReference type="EMBL" id="KAK1743140.1"/>
    </source>
</evidence>
<dbReference type="InterPro" id="IPR036390">
    <property type="entry name" value="WH_DNA-bd_sf"/>
</dbReference>
<keyword evidence="8" id="KW-1185">Reference proteome</keyword>
<accession>A0AAD8YCR1</accession>
<feature type="compositionally biased region" description="Polar residues" evidence="5">
    <location>
        <begin position="406"/>
        <end position="419"/>
    </location>
</feature>
<dbReference type="Proteomes" id="UP001224775">
    <property type="component" value="Unassembled WGS sequence"/>
</dbReference>
<organism evidence="7 8">
    <name type="scientific">Skeletonema marinoi</name>
    <dbReference type="NCBI Taxonomy" id="267567"/>
    <lineage>
        <taxon>Eukaryota</taxon>
        <taxon>Sar</taxon>
        <taxon>Stramenopiles</taxon>
        <taxon>Ochrophyta</taxon>
        <taxon>Bacillariophyta</taxon>
        <taxon>Coscinodiscophyceae</taxon>
        <taxon>Thalassiosirophycidae</taxon>
        <taxon>Thalassiosirales</taxon>
        <taxon>Skeletonemataceae</taxon>
        <taxon>Skeletonema</taxon>
        <taxon>Skeletonema marinoi-dohrnii complex</taxon>
    </lineage>
</organism>
<dbReference type="SUPFAM" id="SSF46785">
    <property type="entry name" value="Winged helix' DNA-binding domain"/>
    <property type="match status" value="1"/>
</dbReference>
<evidence type="ECO:0000313" key="8">
    <source>
        <dbReference type="Proteomes" id="UP001224775"/>
    </source>
</evidence>
<name>A0AAD8YCR1_9STRA</name>
<dbReference type="GO" id="GO:0003700">
    <property type="term" value="F:DNA-binding transcription factor activity"/>
    <property type="evidence" value="ECO:0007669"/>
    <property type="project" value="InterPro"/>
</dbReference>
<evidence type="ECO:0000256" key="4">
    <source>
        <dbReference type="RuleBase" id="RU004020"/>
    </source>
</evidence>
<protein>
    <recommendedName>
        <fullName evidence="6">HSF-type DNA-binding domain-containing protein</fullName>
    </recommendedName>
</protein>
<dbReference type="GO" id="GO:0043565">
    <property type="term" value="F:sequence-specific DNA binding"/>
    <property type="evidence" value="ECO:0007669"/>
    <property type="project" value="InterPro"/>
</dbReference>
<comment type="subcellular location">
    <subcellularLocation>
        <location evidence="1">Nucleus</location>
    </subcellularLocation>
</comment>
<feature type="domain" description="HSF-type DNA-binding" evidence="6">
    <location>
        <begin position="110"/>
        <end position="197"/>
    </location>
</feature>
<feature type="compositionally biased region" description="Low complexity" evidence="5">
    <location>
        <begin position="72"/>
        <end position="88"/>
    </location>
</feature>
<dbReference type="Gene3D" id="1.10.10.10">
    <property type="entry name" value="Winged helix-like DNA-binding domain superfamily/Winged helix DNA-binding domain"/>
    <property type="match status" value="1"/>
</dbReference>
<reference evidence="7" key="1">
    <citation type="submission" date="2023-06" db="EMBL/GenBank/DDBJ databases">
        <title>Survivors Of The Sea: Transcriptome response of Skeletonema marinoi to long-term dormancy.</title>
        <authorList>
            <person name="Pinder M.I.M."/>
            <person name="Kourtchenko O."/>
            <person name="Robertson E.K."/>
            <person name="Larsson T."/>
            <person name="Maumus F."/>
            <person name="Osuna-Cruz C.M."/>
            <person name="Vancaester E."/>
            <person name="Stenow R."/>
            <person name="Vandepoele K."/>
            <person name="Ploug H."/>
            <person name="Bruchert V."/>
            <person name="Godhe A."/>
            <person name="Topel M."/>
        </authorList>
    </citation>
    <scope>NUCLEOTIDE SEQUENCE</scope>
    <source>
        <strain evidence="7">R05AC</strain>
    </source>
</reference>
<sequence length="430" mass="46783">MPVDINKSPDNNDDGSGRDAEHQNEEPSSSEIRTSAAPFATSASIALPLADNTSEDDQKPAAKEYASSDGMTTTTTQSSTTTPPSLSTAPIQVTSKKRRENHEHEGRFSFREPFLEKLRLMLDNETNADSGSIQWLHGEDAFVILDQNKFEKDVIPKYFTPIIFQSFLRKLYRWGFKRITTTHAGRYKFASATFVRRPAPNTTLNGAAGTVDPIVPNNSALEMLLRQLPAANAQPNQLNTLALLAQLQQSLQPAVTQDNHLNAALVNALAQQALPQIQLRQQQQINQTQANSILQNLLAQQLVNQSMLQSVQSNAFSSAPNQNLMRSLAAASQAPLVSYLNQNQVLNANAPTLRTGPSSEQALSLLLSSIQNAATAAGANQDPGSAVGNTENSSSSATDDRRRMLPQSQTDSSSAQPQSQRKRKHPHPPS</sequence>
<feature type="compositionally biased region" description="Basic residues" evidence="5">
    <location>
        <begin position="420"/>
        <end position="430"/>
    </location>
</feature>
<keyword evidence="3" id="KW-0539">Nucleus</keyword>
<dbReference type="PANTHER" id="PTHR10015">
    <property type="entry name" value="HEAT SHOCK TRANSCRIPTION FACTOR"/>
    <property type="match status" value="1"/>
</dbReference>
<feature type="region of interest" description="Disordered" evidence="5">
    <location>
        <begin position="1"/>
        <end position="107"/>
    </location>
</feature>
<dbReference type="PANTHER" id="PTHR10015:SF206">
    <property type="entry name" value="HSF-TYPE DNA-BINDING DOMAIN-CONTAINING PROTEIN"/>
    <property type="match status" value="1"/>
</dbReference>
<feature type="region of interest" description="Disordered" evidence="5">
    <location>
        <begin position="376"/>
        <end position="430"/>
    </location>
</feature>
<evidence type="ECO:0000259" key="6">
    <source>
        <dbReference type="SMART" id="SM00415"/>
    </source>
</evidence>
<comment type="caution">
    <text evidence="7">The sequence shown here is derived from an EMBL/GenBank/DDBJ whole genome shotgun (WGS) entry which is preliminary data.</text>
</comment>
<evidence type="ECO:0000256" key="3">
    <source>
        <dbReference type="ARBA" id="ARBA00023242"/>
    </source>
</evidence>
<gene>
    <name evidence="7" type="ORF">QTG54_005761</name>
</gene>
<proteinExistence type="inferred from homology"/>
<feature type="compositionally biased region" description="Basic and acidic residues" evidence="5">
    <location>
        <begin position="15"/>
        <end position="25"/>
    </location>
</feature>
<feature type="compositionally biased region" description="Polar residues" evidence="5">
    <location>
        <begin position="387"/>
        <end position="397"/>
    </location>
</feature>
<dbReference type="SMART" id="SM00415">
    <property type="entry name" value="HSF"/>
    <property type="match status" value="1"/>
</dbReference>
<evidence type="ECO:0000256" key="1">
    <source>
        <dbReference type="ARBA" id="ARBA00004123"/>
    </source>
</evidence>
<dbReference type="AlphaFoldDB" id="A0AAD8YCR1"/>
<dbReference type="InterPro" id="IPR000232">
    <property type="entry name" value="HSF_DNA-bd"/>
</dbReference>
<dbReference type="Pfam" id="PF00447">
    <property type="entry name" value="HSF_DNA-bind"/>
    <property type="match status" value="1"/>
</dbReference>
<comment type="similarity">
    <text evidence="4">Belongs to the HSF family.</text>
</comment>
<dbReference type="GO" id="GO:0005634">
    <property type="term" value="C:nucleus"/>
    <property type="evidence" value="ECO:0007669"/>
    <property type="project" value="UniProtKB-SubCell"/>
</dbReference>
<dbReference type="InterPro" id="IPR036388">
    <property type="entry name" value="WH-like_DNA-bd_sf"/>
</dbReference>